<dbReference type="InterPro" id="IPR025997">
    <property type="entry name" value="SBP_2_dom"/>
</dbReference>
<feature type="region of interest" description="Disordered" evidence="4">
    <location>
        <begin position="25"/>
        <end position="47"/>
    </location>
</feature>
<dbReference type="PANTHER" id="PTHR46847">
    <property type="entry name" value="D-ALLOSE-BINDING PERIPLASMIC PROTEIN-RELATED"/>
    <property type="match status" value="1"/>
</dbReference>
<dbReference type="Proteomes" id="UP000238312">
    <property type="component" value="Unassembled WGS sequence"/>
</dbReference>
<dbReference type="EMBL" id="PVNG01000005">
    <property type="protein sequence ID" value="PRX66746.1"/>
    <property type="molecule type" value="Genomic_DNA"/>
</dbReference>
<keyword evidence="3 5" id="KW-0732">Signal</keyword>
<name>A0A2T0N3M5_9ACTN</name>
<feature type="domain" description="Periplasmic binding protein" evidence="6">
    <location>
        <begin position="48"/>
        <end position="300"/>
    </location>
</feature>
<evidence type="ECO:0000256" key="5">
    <source>
        <dbReference type="SAM" id="SignalP"/>
    </source>
</evidence>
<accession>A0A2T0N3M5</accession>
<dbReference type="PROSITE" id="PS51257">
    <property type="entry name" value="PROKAR_LIPOPROTEIN"/>
    <property type="match status" value="1"/>
</dbReference>
<dbReference type="AlphaFoldDB" id="A0A2T0N3M5"/>
<evidence type="ECO:0000256" key="4">
    <source>
        <dbReference type="SAM" id="MobiDB-lite"/>
    </source>
</evidence>
<evidence type="ECO:0000313" key="7">
    <source>
        <dbReference type="EMBL" id="PRX66746.1"/>
    </source>
</evidence>
<proteinExistence type="inferred from homology"/>
<dbReference type="Gene3D" id="3.40.50.2300">
    <property type="match status" value="2"/>
</dbReference>
<dbReference type="GO" id="GO:0030313">
    <property type="term" value="C:cell envelope"/>
    <property type="evidence" value="ECO:0007669"/>
    <property type="project" value="UniProtKB-SubCell"/>
</dbReference>
<dbReference type="Pfam" id="PF13407">
    <property type="entry name" value="Peripla_BP_4"/>
    <property type="match status" value="1"/>
</dbReference>
<comment type="subcellular location">
    <subcellularLocation>
        <location evidence="1">Cell envelope</location>
    </subcellularLocation>
</comment>
<dbReference type="RefSeq" id="WP_106238683.1">
    <property type="nucleotide sequence ID" value="NZ_JBFAIB010000008.1"/>
</dbReference>
<evidence type="ECO:0000256" key="2">
    <source>
        <dbReference type="ARBA" id="ARBA00007639"/>
    </source>
</evidence>
<dbReference type="SUPFAM" id="SSF53822">
    <property type="entry name" value="Periplasmic binding protein-like I"/>
    <property type="match status" value="1"/>
</dbReference>
<keyword evidence="8" id="KW-1185">Reference proteome</keyword>
<protein>
    <submittedName>
        <fullName evidence="7">Monosaccharide ABC transporter substrate-binding protein (CUT2 family)</fullName>
    </submittedName>
</protein>
<sequence length="332" mass="33945">MSAFRSFTIPALLLVTALTACSVSTSPGGSTSSSTGAAGQKDDGPVAIGFSQATQQSPFYVQLREGAEAAAEKAGGTLYFADSGGDVTKQNNDIQDLITRQVDVLLINPVDPKGVQPGLAAAKAAGIPVVTVDRPVPEGAVAHVGRDNKAMGALVGKRLSEQLGAKGGTVIEIRGDAGGAVARDRGAGFHEAVAGNPKIKIVEGPYSDYVRSKAVTAMQDLLQVHPDVAAVYAHNDDMALGALQVLKENGKDKVLVAGVDGLMEAVKQIPSGQYVATALNDPISLGSKAVETVLKVQKGEQVEPNIDAGTALIDTDNAAEYAGSGEFAQAAK</sequence>
<evidence type="ECO:0000259" key="6">
    <source>
        <dbReference type="Pfam" id="PF13407"/>
    </source>
</evidence>
<dbReference type="OrthoDB" id="9813037at2"/>
<feature type="signal peptide" evidence="5">
    <location>
        <begin position="1"/>
        <end position="20"/>
    </location>
</feature>
<dbReference type="PANTHER" id="PTHR46847:SF1">
    <property type="entry name" value="D-ALLOSE-BINDING PERIPLASMIC PROTEIN-RELATED"/>
    <property type="match status" value="1"/>
</dbReference>
<reference evidence="7 8" key="1">
    <citation type="submission" date="2018-03" db="EMBL/GenBank/DDBJ databases">
        <title>Genomic Encyclopedia of Type Strains, Phase III (KMG-III): the genomes of soil and plant-associated and newly described type strains.</title>
        <authorList>
            <person name="Whitman W."/>
        </authorList>
    </citation>
    <scope>NUCLEOTIDE SEQUENCE [LARGE SCALE GENOMIC DNA]</scope>
    <source>
        <strain evidence="7 8">CGMCC 4.7104</strain>
    </source>
</reference>
<evidence type="ECO:0000256" key="1">
    <source>
        <dbReference type="ARBA" id="ARBA00004196"/>
    </source>
</evidence>
<evidence type="ECO:0000256" key="3">
    <source>
        <dbReference type="ARBA" id="ARBA00022729"/>
    </source>
</evidence>
<organism evidence="7 8">
    <name type="scientific">Nonomuraea fuscirosea</name>
    <dbReference type="NCBI Taxonomy" id="1291556"/>
    <lineage>
        <taxon>Bacteria</taxon>
        <taxon>Bacillati</taxon>
        <taxon>Actinomycetota</taxon>
        <taxon>Actinomycetes</taxon>
        <taxon>Streptosporangiales</taxon>
        <taxon>Streptosporangiaceae</taxon>
        <taxon>Nonomuraea</taxon>
    </lineage>
</organism>
<dbReference type="InterPro" id="IPR028082">
    <property type="entry name" value="Peripla_BP_I"/>
</dbReference>
<evidence type="ECO:0000313" key="8">
    <source>
        <dbReference type="Proteomes" id="UP000238312"/>
    </source>
</evidence>
<feature type="chain" id="PRO_5038749567" evidence="5">
    <location>
        <begin position="21"/>
        <end position="332"/>
    </location>
</feature>
<dbReference type="GO" id="GO:0030246">
    <property type="term" value="F:carbohydrate binding"/>
    <property type="evidence" value="ECO:0007669"/>
    <property type="project" value="UniProtKB-ARBA"/>
</dbReference>
<feature type="compositionally biased region" description="Low complexity" evidence="4">
    <location>
        <begin position="25"/>
        <end position="36"/>
    </location>
</feature>
<comment type="caution">
    <text evidence="7">The sequence shown here is derived from an EMBL/GenBank/DDBJ whole genome shotgun (WGS) entry which is preliminary data.</text>
</comment>
<gene>
    <name evidence="7" type="ORF">B0I32_105186</name>
</gene>
<comment type="similarity">
    <text evidence="2">Belongs to the bacterial solute-binding protein 2 family.</text>
</comment>